<protein>
    <submittedName>
        <fullName evidence="3">Glycosyl transferase family 1</fullName>
    </submittedName>
</protein>
<dbReference type="InterPro" id="IPR001296">
    <property type="entry name" value="Glyco_trans_1"/>
</dbReference>
<dbReference type="SUPFAM" id="SSF53756">
    <property type="entry name" value="UDP-Glycosyltransferase/glycogen phosphorylase"/>
    <property type="match status" value="1"/>
</dbReference>
<feature type="domain" description="Glycosyl transferase family 1" evidence="1">
    <location>
        <begin position="181"/>
        <end position="330"/>
    </location>
</feature>
<sequence>MRLLFALPGFHRYDRGAEVALLSVADALARTGDDVMVMGAGAARAGTAYDFHSVGAIRRERFERFPFFPVLRNETAWEDASFVPGLLAAYRPGDYDAVVTCSFPFTHWALRRPARARPLQIFVTQNGDWPAYASNSEYRSFRCDGLVCTNPDFFERNREQWRCALVPNGVDLDRFVPGVAERERFGLPADKPIVLMVSAFIETKRVLDGIRAVSQLDDAYLVVAGDGPLRDEGEALAADLLPGRFKRLSLAASDMPALYRSADAFLHLSLLESFGNVFIEAWASGLPVIGHDSERLRWILGDSGEFLCDTEDQRALVAMLRAALARGREREGQPHGIERFSWATVADQYRDFITGLVAERRSVS</sequence>
<dbReference type="EMBL" id="NISK01000002">
    <property type="protein sequence ID" value="OWQ97023.1"/>
    <property type="molecule type" value="Genomic_DNA"/>
</dbReference>
<keyword evidence="4" id="KW-1185">Reference proteome</keyword>
<evidence type="ECO:0000259" key="1">
    <source>
        <dbReference type="Pfam" id="PF00534"/>
    </source>
</evidence>
<dbReference type="PANTHER" id="PTHR45947">
    <property type="entry name" value="SULFOQUINOVOSYL TRANSFERASE SQD2"/>
    <property type="match status" value="1"/>
</dbReference>
<dbReference type="RefSeq" id="WP_088440878.1">
    <property type="nucleotide sequence ID" value="NZ_BMMC01000003.1"/>
</dbReference>
<dbReference type="Pfam" id="PF00534">
    <property type="entry name" value="Glycos_transf_1"/>
    <property type="match status" value="1"/>
</dbReference>
<gene>
    <name evidence="3" type="ORF">CDQ92_08000</name>
</gene>
<evidence type="ECO:0000259" key="2">
    <source>
        <dbReference type="Pfam" id="PF13439"/>
    </source>
</evidence>
<comment type="caution">
    <text evidence="3">The sequence shown here is derived from an EMBL/GenBank/DDBJ whole genome shotgun (WGS) entry which is preliminary data.</text>
</comment>
<dbReference type="OrthoDB" id="258796at2"/>
<keyword evidence="3" id="KW-0808">Transferase</keyword>
<name>A0A246JVK8_9SPHN</name>
<feature type="domain" description="Glycosyltransferase subfamily 4-like N-terminal" evidence="2">
    <location>
        <begin position="16"/>
        <end position="174"/>
    </location>
</feature>
<dbReference type="GO" id="GO:0016757">
    <property type="term" value="F:glycosyltransferase activity"/>
    <property type="evidence" value="ECO:0007669"/>
    <property type="project" value="InterPro"/>
</dbReference>
<dbReference type="Pfam" id="PF13439">
    <property type="entry name" value="Glyco_transf_4"/>
    <property type="match status" value="1"/>
</dbReference>
<dbReference type="AlphaFoldDB" id="A0A246JVK8"/>
<dbReference type="PANTHER" id="PTHR45947:SF3">
    <property type="entry name" value="SULFOQUINOVOSYL TRANSFERASE SQD2"/>
    <property type="match status" value="1"/>
</dbReference>
<evidence type="ECO:0000313" key="4">
    <source>
        <dbReference type="Proteomes" id="UP000197361"/>
    </source>
</evidence>
<dbReference type="InterPro" id="IPR028098">
    <property type="entry name" value="Glyco_trans_4-like_N"/>
</dbReference>
<dbReference type="CDD" id="cd03801">
    <property type="entry name" value="GT4_PimA-like"/>
    <property type="match status" value="1"/>
</dbReference>
<dbReference type="InterPro" id="IPR050194">
    <property type="entry name" value="Glycosyltransferase_grp1"/>
</dbReference>
<dbReference type="Proteomes" id="UP000197361">
    <property type="component" value="Unassembled WGS sequence"/>
</dbReference>
<accession>A0A246JVK8</accession>
<evidence type="ECO:0000313" key="3">
    <source>
        <dbReference type="EMBL" id="OWQ97023.1"/>
    </source>
</evidence>
<dbReference type="Gene3D" id="3.40.50.2000">
    <property type="entry name" value="Glycogen Phosphorylase B"/>
    <property type="match status" value="2"/>
</dbReference>
<organism evidence="3 4">
    <name type="scientific">Sphingopyxis bauzanensis</name>
    <dbReference type="NCBI Taxonomy" id="651663"/>
    <lineage>
        <taxon>Bacteria</taxon>
        <taxon>Pseudomonadati</taxon>
        <taxon>Pseudomonadota</taxon>
        <taxon>Alphaproteobacteria</taxon>
        <taxon>Sphingomonadales</taxon>
        <taxon>Sphingomonadaceae</taxon>
        <taxon>Sphingopyxis</taxon>
    </lineage>
</organism>
<proteinExistence type="predicted"/>
<reference evidence="3 4" key="1">
    <citation type="journal article" date="2010" name="Int. J. Syst. Evol. Microbiol.">
        <title>Sphingopyxis bauzanensis sp. nov., a psychrophilic bacterium isolated from soil.</title>
        <authorList>
            <person name="Zhang D.C."/>
            <person name="Liu H.C."/>
            <person name="Xin Y.H."/>
            <person name="Zhou Y.G."/>
            <person name="Schinner F."/>
            <person name="Margesin R."/>
        </authorList>
    </citation>
    <scope>NUCLEOTIDE SEQUENCE [LARGE SCALE GENOMIC DNA]</scope>
    <source>
        <strain evidence="3 4">DSM 22271</strain>
    </source>
</reference>